<evidence type="ECO:0000313" key="4">
    <source>
        <dbReference type="Proteomes" id="UP001159427"/>
    </source>
</evidence>
<evidence type="ECO:0000313" key="3">
    <source>
        <dbReference type="EMBL" id="CAH3013865.1"/>
    </source>
</evidence>
<dbReference type="Pfam" id="PF10523">
    <property type="entry name" value="BEN"/>
    <property type="match status" value="1"/>
</dbReference>
<sequence length="204" mass="22680">MQQEFSISESLSHCSDYDDILDLDGPMAYPSRVPSLMPTASSRVSTHDGWQQEMSSFPEVNGPCHNCQPLLQSLSSRLSNLEAEVEKLKRKQKKGKPTSENEDAQDTERFNGLTKEALVKSIDDISDAKTAAEVLAKKLFTQEELQKSSVTGFQCNKDYEARPGLSPSRRNLLESIVLRKAFPGSTRSSVRKDLSLVLKKARAS</sequence>
<evidence type="ECO:0000256" key="1">
    <source>
        <dbReference type="SAM" id="MobiDB-lite"/>
    </source>
</evidence>
<comment type="caution">
    <text evidence="3">The sequence shown here is derived from an EMBL/GenBank/DDBJ whole genome shotgun (WGS) entry which is preliminary data.</text>
</comment>
<evidence type="ECO:0000259" key="2">
    <source>
        <dbReference type="Pfam" id="PF10523"/>
    </source>
</evidence>
<protein>
    <recommendedName>
        <fullName evidence="2">BEN domain-containing protein</fullName>
    </recommendedName>
</protein>
<dbReference type="EMBL" id="CALNXI010000003">
    <property type="protein sequence ID" value="CAH3013865.1"/>
    <property type="molecule type" value="Genomic_DNA"/>
</dbReference>
<dbReference type="Gene3D" id="1.10.10.2590">
    <property type="entry name" value="BEN domain"/>
    <property type="match status" value="1"/>
</dbReference>
<feature type="domain" description="BEN" evidence="2">
    <location>
        <begin position="131"/>
        <end position="190"/>
    </location>
</feature>
<gene>
    <name evidence="3" type="ORF">PEVE_00022511</name>
</gene>
<feature type="non-terminal residue" evidence="3">
    <location>
        <position position="204"/>
    </location>
</feature>
<name>A0ABN8LA62_9CNID</name>
<keyword evidence="4" id="KW-1185">Reference proteome</keyword>
<accession>A0ABN8LA62</accession>
<proteinExistence type="predicted"/>
<dbReference type="Proteomes" id="UP001159427">
    <property type="component" value="Unassembled WGS sequence"/>
</dbReference>
<reference evidence="3 4" key="1">
    <citation type="submission" date="2022-05" db="EMBL/GenBank/DDBJ databases">
        <authorList>
            <consortium name="Genoscope - CEA"/>
            <person name="William W."/>
        </authorList>
    </citation>
    <scope>NUCLEOTIDE SEQUENCE [LARGE SCALE GENOMIC DNA]</scope>
</reference>
<organism evidence="3 4">
    <name type="scientific">Porites evermanni</name>
    <dbReference type="NCBI Taxonomy" id="104178"/>
    <lineage>
        <taxon>Eukaryota</taxon>
        <taxon>Metazoa</taxon>
        <taxon>Cnidaria</taxon>
        <taxon>Anthozoa</taxon>
        <taxon>Hexacorallia</taxon>
        <taxon>Scleractinia</taxon>
        <taxon>Fungiina</taxon>
        <taxon>Poritidae</taxon>
        <taxon>Porites</taxon>
    </lineage>
</organism>
<feature type="region of interest" description="Disordered" evidence="1">
    <location>
        <begin position="87"/>
        <end position="111"/>
    </location>
</feature>
<dbReference type="InterPro" id="IPR018379">
    <property type="entry name" value="BEN_domain"/>
</dbReference>